<comment type="cofactor">
    <cofactor evidence="1">
        <name>(R)-lipoate</name>
        <dbReference type="ChEBI" id="CHEBI:83088"/>
    </cofactor>
</comment>
<evidence type="ECO:0000256" key="8">
    <source>
        <dbReference type="ARBA" id="ARBA00023315"/>
    </source>
</evidence>
<dbReference type="GO" id="GO:0033512">
    <property type="term" value="P:L-lysine catabolic process to acetyl-CoA via saccharopine"/>
    <property type="evidence" value="ECO:0007669"/>
    <property type="project" value="UniProtKB-UniPathway"/>
</dbReference>
<dbReference type="InterPro" id="IPR001078">
    <property type="entry name" value="2-oxoacid_DH_actylTfrase"/>
</dbReference>
<keyword evidence="6" id="KW-0808">Transferase</keyword>
<evidence type="ECO:0000256" key="7">
    <source>
        <dbReference type="ARBA" id="ARBA00022823"/>
    </source>
</evidence>
<dbReference type="EC" id="2.3.1.61" evidence="10"/>
<evidence type="ECO:0000256" key="10">
    <source>
        <dbReference type="NCBIfam" id="TIGR01347"/>
    </source>
</evidence>
<keyword evidence="13" id="KW-1185">Reference proteome</keyword>
<reference evidence="13" key="1">
    <citation type="submission" date="2017-11" db="EMBL/GenBank/DDBJ databases">
        <authorList>
            <person name="Seth-Smith MB H."/>
        </authorList>
    </citation>
    <scope>NUCLEOTIDE SEQUENCE [LARGE SCALE GENOMIC DNA]</scope>
</reference>
<dbReference type="Proteomes" id="UP000258476">
    <property type="component" value="Chromosome"/>
</dbReference>
<protein>
    <recommendedName>
        <fullName evidence="10">Dihydrolipoyllysine-residue succinyltransferase</fullName>
        <ecNumber evidence="10">2.3.1.61</ecNumber>
    </recommendedName>
</protein>
<evidence type="ECO:0000256" key="2">
    <source>
        <dbReference type="ARBA" id="ARBA00004052"/>
    </source>
</evidence>
<dbReference type="Gene3D" id="3.30.559.10">
    <property type="entry name" value="Chloramphenicol acetyltransferase-like domain"/>
    <property type="match status" value="1"/>
</dbReference>
<dbReference type="InterPro" id="IPR050537">
    <property type="entry name" value="2-oxoacid_dehydrogenase"/>
</dbReference>
<evidence type="ECO:0000256" key="5">
    <source>
        <dbReference type="ARBA" id="ARBA00022532"/>
    </source>
</evidence>
<comment type="pathway">
    <text evidence="3">Amino-acid degradation; L-lysine degradation via saccharopine pathway; glutaryl-CoA from L-lysine: step 6/6.</text>
</comment>
<proteinExistence type="inferred from homology"/>
<dbReference type="NCBIfam" id="TIGR01347">
    <property type="entry name" value="sucB"/>
    <property type="match status" value="1"/>
</dbReference>
<dbReference type="GO" id="GO:0004149">
    <property type="term" value="F:dihydrolipoyllysine-residue succinyltransferase activity"/>
    <property type="evidence" value="ECO:0007669"/>
    <property type="project" value="UniProtKB-UniRule"/>
</dbReference>
<sequence>MITEVRIPNVAESISEVTIASLLVTSESLVQENQGIMEIESEKVNQLIYAPTSGRIVWSVAEEDVVAVGGIVARIYDANEAVPDSSIEEMPATELVDAEIICFPRSKAHEPPAEGKNFVPLRDKIQNTSPSLGSKNEVRERMSSIRKTISRRLVSALHESAMLTTFNEIHMTPLMKLRKEKQEIFSSRYNVKLGLMSFFIKAVIEGLKAYPRVNAYIDQDEIVYRQYYDISIAVGTDRGLVVPVIRDCDKLSSGDIEVKLADLASRARDGLISVPELEGGSFTITNGGVYGSLLSTPIINPPQVGILGMHKIEKRPVVIDNTIAIADMMYVAFSYDHRIIDGKEAVGFLIKIKDAIEQPENLLDL</sequence>
<evidence type="ECO:0000256" key="3">
    <source>
        <dbReference type="ARBA" id="ARBA00005145"/>
    </source>
</evidence>
<dbReference type="SUPFAM" id="SSF51230">
    <property type="entry name" value="Single hybrid motif"/>
    <property type="match status" value="1"/>
</dbReference>
<evidence type="ECO:0000313" key="12">
    <source>
        <dbReference type="EMBL" id="SYX08904.1"/>
    </source>
</evidence>
<dbReference type="Pfam" id="PF00198">
    <property type="entry name" value="2-oxoacid_dh"/>
    <property type="match status" value="1"/>
</dbReference>
<dbReference type="GO" id="GO:0045252">
    <property type="term" value="C:oxoglutarate dehydrogenase complex"/>
    <property type="evidence" value="ECO:0007669"/>
    <property type="project" value="UniProtKB-UniRule"/>
</dbReference>
<evidence type="ECO:0000256" key="1">
    <source>
        <dbReference type="ARBA" id="ARBA00001938"/>
    </source>
</evidence>
<dbReference type="SUPFAM" id="SSF52777">
    <property type="entry name" value="CoA-dependent acyltransferases"/>
    <property type="match status" value="1"/>
</dbReference>
<comment type="catalytic activity">
    <reaction evidence="9">
        <text>N(6)-[(R)-dihydrolipoyl]-L-lysyl-[protein] + succinyl-CoA = N(6)-[(R)-S(8)-succinyldihydrolipoyl]-L-lysyl-[protein] + CoA</text>
        <dbReference type="Rhea" id="RHEA:15213"/>
        <dbReference type="Rhea" id="RHEA-COMP:10475"/>
        <dbReference type="Rhea" id="RHEA-COMP:20092"/>
        <dbReference type="ChEBI" id="CHEBI:57287"/>
        <dbReference type="ChEBI" id="CHEBI:57292"/>
        <dbReference type="ChEBI" id="CHEBI:83100"/>
        <dbReference type="ChEBI" id="CHEBI:83120"/>
        <dbReference type="EC" id="2.3.1.61"/>
    </reaction>
</comment>
<dbReference type="RefSeq" id="WP_117274217.1">
    <property type="nucleotide sequence ID" value="NZ_LS992154.1"/>
</dbReference>
<dbReference type="GO" id="GO:0006099">
    <property type="term" value="P:tricarboxylic acid cycle"/>
    <property type="evidence" value="ECO:0007669"/>
    <property type="project" value="UniProtKB-UniRule"/>
</dbReference>
<evidence type="ECO:0000256" key="6">
    <source>
        <dbReference type="ARBA" id="ARBA00022679"/>
    </source>
</evidence>
<dbReference type="UniPathway" id="UPA00868">
    <property type="reaction ID" value="UER00840"/>
</dbReference>
<dbReference type="EMBL" id="LS992154">
    <property type="protein sequence ID" value="SYX08904.1"/>
    <property type="molecule type" value="Genomic_DNA"/>
</dbReference>
<feature type="domain" description="Lipoyl-binding" evidence="11">
    <location>
        <begin position="2"/>
        <end position="76"/>
    </location>
</feature>
<dbReference type="InterPro" id="IPR006255">
    <property type="entry name" value="SucB"/>
</dbReference>
<evidence type="ECO:0000313" key="13">
    <source>
        <dbReference type="Proteomes" id="UP000258476"/>
    </source>
</evidence>
<evidence type="ECO:0000256" key="4">
    <source>
        <dbReference type="ARBA" id="ARBA00007317"/>
    </source>
</evidence>
<dbReference type="InterPro" id="IPR011053">
    <property type="entry name" value="Single_hybrid_motif"/>
</dbReference>
<comment type="function">
    <text evidence="2">E2 component of the 2-oxoglutarate dehydrogenase (OGDH) complex which catalyzes the second step in the conversion of 2-oxoglutarate to succinyl-CoA and CO(2).</text>
</comment>
<evidence type="ECO:0000259" key="11">
    <source>
        <dbReference type="PROSITE" id="PS50968"/>
    </source>
</evidence>
<organism evidence="12 13">
    <name type="scientific">Chlamydia poikilotherma</name>
    <dbReference type="NCBI Taxonomy" id="1967783"/>
    <lineage>
        <taxon>Bacteria</taxon>
        <taxon>Pseudomonadati</taxon>
        <taxon>Chlamydiota</taxon>
        <taxon>Chlamydiia</taxon>
        <taxon>Chlamydiales</taxon>
        <taxon>Chlamydiaceae</taxon>
        <taxon>Chlamydia/Chlamydophila group</taxon>
        <taxon>Chlamydia</taxon>
    </lineage>
</organism>
<dbReference type="Gene3D" id="2.40.50.100">
    <property type="match status" value="1"/>
</dbReference>
<dbReference type="Pfam" id="PF00364">
    <property type="entry name" value="Biotin_lipoyl"/>
    <property type="match status" value="1"/>
</dbReference>
<evidence type="ECO:0000256" key="9">
    <source>
        <dbReference type="ARBA" id="ARBA00052761"/>
    </source>
</evidence>
<dbReference type="PANTHER" id="PTHR43416">
    <property type="entry name" value="DIHYDROLIPOYLLYSINE-RESIDUE SUCCINYLTRANSFERASE COMPONENT OF 2-OXOGLUTARATE DEHYDROGENASE COMPLEX, MITOCHONDRIAL-RELATED"/>
    <property type="match status" value="1"/>
</dbReference>
<comment type="similarity">
    <text evidence="4">Belongs to the 2-oxoacid dehydrogenase family.</text>
</comment>
<name>A0A3B0QG20_9CHLA</name>
<dbReference type="OrthoDB" id="9805770at2"/>
<dbReference type="PROSITE" id="PS50968">
    <property type="entry name" value="BIOTINYL_LIPOYL"/>
    <property type="match status" value="1"/>
</dbReference>
<accession>A0A3B0QG20</accession>
<dbReference type="KEGG" id="chla:C834K_0445"/>
<dbReference type="AlphaFoldDB" id="A0A3B0QG20"/>
<keyword evidence="7" id="KW-0450">Lipoyl</keyword>
<dbReference type="InterPro" id="IPR000089">
    <property type="entry name" value="Biotin_lipoyl"/>
</dbReference>
<gene>
    <name evidence="12" type="primary">sucB_1</name>
    <name evidence="12" type="ORF">C834K_0445</name>
</gene>
<dbReference type="InterPro" id="IPR023213">
    <property type="entry name" value="CAT-like_dom_sf"/>
</dbReference>
<keyword evidence="5" id="KW-0816">Tricarboxylic acid cycle</keyword>
<dbReference type="GO" id="GO:0005829">
    <property type="term" value="C:cytosol"/>
    <property type="evidence" value="ECO:0007669"/>
    <property type="project" value="TreeGrafter"/>
</dbReference>
<dbReference type="PANTHER" id="PTHR43416:SF5">
    <property type="entry name" value="DIHYDROLIPOYLLYSINE-RESIDUE SUCCINYLTRANSFERASE COMPONENT OF 2-OXOGLUTARATE DEHYDROGENASE COMPLEX, MITOCHONDRIAL"/>
    <property type="match status" value="1"/>
</dbReference>
<keyword evidence="8" id="KW-0012">Acyltransferase</keyword>